<gene>
    <name evidence="5" type="ORF">LTR84_001355</name>
</gene>
<evidence type="ECO:0000256" key="1">
    <source>
        <dbReference type="ARBA" id="ARBA00009333"/>
    </source>
</evidence>
<evidence type="ECO:0000256" key="2">
    <source>
        <dbReference type="ARBA" id="ARBA00022630"/>
    </source>
</evidence>
<reference evidence="5 6" key="1">
    <citation type="submission" date="2023-08" db="EMBL/GenBank/DDBJ databases">
        <title>Black Yeasts Isolated from many extreme environments.</title>
        <authorList>
            <person name="Coleine C."/>
            <person name="Stajich J.E."/>
            <person name="Selbmann L."/>
        </authorList>
    </citation>
    <scope>NUCLEOTIDE SEQUENCE [LARGE SCALE GENOMIC DNA]</scope>
    <source>
        <strain evidence="5 6">CCFEE 5792</strain>
    </source>
</reference>
<dbReference type="GO" id="GO:0016491">
    <property type="term" value="F:oxidoreductase activity"/>
    <property type="evidence" value="ECO:0007669"/>
    <property type="project" value="UniProtKB-KW"/>
</dbReference>
<dbReference type="InterPro" id="IPR036188">
    <property type="entry name" value="FAD/NAD-bd_sf"/>
</dbReference>
<dbReference type="PRINTS" id="PR00368">
    <property type="entry name" value="FADPNR"/>
</dbReference>
<accession>A0AAV9NGV8</accession>
<dbReference type="SUPFAM" id="SSF51905">
    <property type="entry name" value="FAD/NAD(P)-binding domain"/>
    <property type="match status" value="1"/>
</dbReference>
<protein>
    <recommendedName>
        <fullName evidence="4">FAD/NAD(P)-binding domain-containing protein</fullName>
    </recommendedName>
</protein>
<keyword evidence="2" id="KW-0285">Flavoprotein</keyword>
<keyword evidence="3" id="KW-0560">Oxidoreductase</keyword>
<organism evidence="5 6">
    <name type="scientific">Exophiala bonariae</name>
    <dbReference type="NCBI Taxonomy" id="1690606"/>
    <lineage>
        <taxon>Eukaryota</taxon>
        <taxon>Fungi</taxon>
        <taxon>Dikarya</taxon>
        <taxon>Ascomycota</taxon>
        <taxon>Pezizomycotina</taxon>
        <taxon>Eurotiomycetes</taxon>
        <taxon>Chaetothyriomycetidae</taxon>
        <taxon>Chaetothyriales</taxon>
        <taxon>Herpotrichiellaceae</taxon>
        <taxon>Exophiala</taxon>
    </lineage>
</organism>
<evidence type="ECO:0000313" key="5">
    <source>
        <dbReference type="EMBL" id="KAK5054464.1"/>
    </source>
</evidence>
<dbReference type="PRINTS" id="PR00469">
    <property type="entry name" value="PNDRDTASEII"/>
</dbReference>
<evidence type="ECO:0000313" key="6">
    <source>
        <dbReference type="Proteomes" id="UP001358417"/>
    </source>
</evidence>
<dbReference type="Proteomes" id="UP001358417">
    <property type="component" value="Unassembled WGS sequence"/>
</dbReference>
<dbReference type="AlphaFoldDB" id="A0AAV9NGV8"/>
<comment type="caution">
    <text evidence="5">The sequence shown here is derived from an EMBL/GenBank/DDBJ whole genome shotgun (WGS) entry which is preliminary data.</text>
</comment>
<dbReference type="InterPro" id="IPR050097">
    <property type="entry name" value="Ferredoxin-NADP_redctase_2"/>
</dbReference>
<sequence>MKLYDSLIIGAGPAGLSAALGLGRVHRSCVVFSNSSYRNAGVHAAHSILGHDGKSPEQIRQAGRKEVESYGHAEFIEAAIEKVRRETNQQGGDSQDAFVVEDNQGRTWSGRSVVLATGVKDQFPDLPGYVENWPSNIYQCMFCDGHERHHLPKGIFAYPKLTPMYIKFATMAHFLSLPPGSAQDPTIHTKPSLVTVFTNGPANPDNDEALAKGLETLAAHRIKIDERPVTKLVPDQKEGLHVHFGDSESVYMGFLVHKPWTQPSRVVQSIIDHLGIGTVDSPVGTYIATSPPFNSTVVPGVFVVGDAGTMITAVTSAIMSGAAAAAAVSHFCNDLDDEIALKRHRVSFGQVKQDAALEG</sequence>
<dbReference type="RefSeq" id="XP_064707237.1">
    <property type="nucleotide sequence ID" value="XM_064844979.1"/>
</dbReference>
<evidence type="ECO:0000259" key="4">
    <source>
        <dbReference type="Pfam" id="PF07992"/>
    </source>
</evidence>
<comment type="similarity">
    <text evidence="1">Belongs to the class-II pyridine nucleotide-disulfide oxidoreductase family.</text>
</comment>
<dbReference type="Gene3D" id="3.50.50.60">
    <property type="entry name" value="FAD/NAD(P)-binding domain"/>
    <property type="match status" value="2"/>
</dbReference>
<dbReference type="InterPro" id="IPR023753">
    <property type="entry name" value="FAD/NAD-binding_dom"/>
</dbReference>
<feature type="domain" description="FAD/NAD(P)-binding" evidence="4">
    <location>
        <begin position="5"/>
        <end position="153"/>
    </location>
</feature>
<dbReference type="PANTHER" id="PTHR48105">
    <property type="entry name" value="THIOREDOXIN REDUCTASE 1-RELATED-RELATED"/>
    <property type="match status" value="1"/>
</dbReference>
<dbReference type="GO" id="GO:0097237">
    <property type="term" value="P:cellular response to toxic substance"/>
    <property type="evidence" value="ECO:0007669"/>
    <property type="project" value="UniProtKB-ARBA"/>
</dbReference>
<evidence type="ECO:0000256" key="3">
    <source>
        <dbReference type="ARBA" id="ARBA00023002"/>
    </source>
</evidence>
<keyword evidence="6" id="KW-1185">Reference proteome</keyword>
<dbReference type="Pfam" id="PF07992">
    <property type="entry name" value="Pyr_redox_2"/>
    <property type="match status" value="1"/>
</dbReference>
<name>A0AAV9NGV8_9EURO</name>
<dbReference type="GeneID" id="89969575"/>
<dbReference type="EMBL" id="JAVRRD010000010">
    <property type="protein sequence ID" value="KAK5054464.1"/>
    <property type="molecule type" value="Genomic_DNA"/>
</dbReference>
<proteinExistence type="inferred from homology"/>